<gene>
    <name evidence="2" type="ORF">GCM10009843_18390</name>
</gene>
<keyword evidence="1" id="KW-1133">Transmembrane helix</keyword>
<dbReference type="InterPro" id="IPR022062">
    <property type="entry name" value="DUF3618"/>
</dbReference>
<evidence type="ECO:0000313" key="2">
    <source>
        <dbReference type="EMBL" id="GAA2122967.1"/>
    </source>
</evidence>
<protein>
    <recommendedName>
        <fullName evidence="4">DUF3618 domain-containing protein</fullName>
    </recommendedName>
</protein>
<dbReference type="RefSeq" id="WP_344303404.1">
    <property type="nucleotide sequence ID" value="NZ_BAAAQQ010000011.1"/>
</dbReference>
<sequence>MSTTEQQRLEAEIEAQRAQLADTVDALAAKLDVKAQVAAHKSQLVTWGAAAAVLVVGWVVWKRVRS</sequence>
<keyword evidence="3" id="KW-1185">Reference proteome</keyword>
<name>A0ABN2Y7C7_9ACTN</name>
<accession>A0ABN2Y7C7</accession>
<evidence type="ECO:0000256" key="1">
    <source>
        <dbReference type="SAM" id="Phobius"/>
    </source>
</evidence>
<evidence type="ECO:0008006" key="4">
    <source>
        <dbReference type="Google" id="ProtNLM"/>
    </source>
</evidence>
<comment type="caution">
    <text evidence="2">The sequence shown here is derived from an EMBL/GenBank/DDBJ whole genome shotgun (WGS) entry which is preliminary data.</text>
</comment>
<evidence type="ECO:0000313" key="3">
    <source>
        <dbReference type="Proteomes" id="UP001500575"/>
    </source>
</evidence>
<organism evidence="2 3">
    <name type="scientific">Nocardioides bigeumensis</name>
    <dbReference type="NCBI Taxonomy" id="433657"/>
    <lineage>
        <taxon>Bacteria</taxon>
        <taxon>Bacillati</taxon>
        <taxon>Actinomycetota</taxon>
        <taxon>Actinomycetes</taxon>
        <taxon>Propionibacteriales</taxon>
        <taxon>Nocardioidaceae</taxon>
        <taxon>Nocardioides</taxon>
    </lineage>
</organism>
<dbReference type="Proteomes" id="UP001500575">
    <property type="component" value="Unassembled WGS sequence"/>
</dbReference>
<keyword evidence="1" id="KW-0812">Transmembrane</keyword>
<reference evidence="2 3" key="1">
    <citation type="journal article" date="2019" name="Int. J. Syst. Evol. Microbiol.">
        <title>The Global Catalogue of Microorganisms (GCM) 10K type strain sequencing project: providing services to taxonomists for standard genome sequencing and annotation.</title>
        <authorList>
            <consortium name="The Broad Institute Genomics Platform"/>
            <consortium name="The Broad Institute Genome Sequencing Center for Infectious Disease"/>
            <person name="Wu L."/>
            <person name="Ma J."/>
        </authorList>
    </citation>
    <scope>NUCLEOTIDE SEQUENCE [LARGE SCALE GENOMIC DNA]</scope>
    <source>
        <strain evidence="2 3">JCM 16021</strain>
    </source>
</reference>
<keyword evidence="1" id="KW-0472">Membrane</keyword>
<dbReference type="EMBL" id="BAAAQQ010000011">
    <property type="protein sequence ID" value="GAA2122967.1"/>
    <property type="molecule type" value="Genomic_DNA"/>
</dbReference>
<dbReference type="Pfam" id="PF12277">
    <property type="entry name" value="DUF3618"/>
    <property type="match status" value="1"/>
</dbReference>
<feature type="transmembrane region" description="Helical" evidence="1">
    <location>
        <begin position="44"/>
        <end position="61"/>
    </location>
</feature>
<proteinExistence type="predicted"/>